<reference evidence="2" key="1">
    <citation type="submission" date="2020-07" db="EMBL/GenBank/DDBJ databases">
        <authorList>
            <person name="Lin J."/>
        </authorList>
    </citation>
    <scope>NUCLEOTIDE SEQUENCE</scope>
</reference>
<feature type="compositionally biased region" description="Basic residues" evidence="1">
    <location>
        <begin position="53"/>
        <end position="62"/>
    </location>
</feature>
<sequence length="398" mass="45705">MRKSLTSSERPQPLWRAPPAIRGDPPRASAPSTSRGTSRVPHLDPSGGDELRRHRRPRRRSLRSLPPTETLDLGGGLSLSPRLRLLLTFFRADLSVAPLDEWKLKLALLRSPSLPTLSDDDLLLRRAPDPHKLRRGDPVAFGTLYVRDLAFLRRSSDVDGDEEDEEAIRKRFLEWRSSVVERLGGIELNLEGLRFRMEVEIPPSDDFERMKRSWEDFYASQLLDGRSSVRRVPRRPDTIIVQGVPSRWFAEPRVSSKASMLVTHTIFSVLGKIRNLNVAGEDDLGKNQDETTGEMLSGLNCKVWVQFENYDEFYNAMKVLCGRSLLKQGSRLKVDYEVTWDRDDFFRTVPQKPTINHGQERGGSVQLVRGRIRDEAIEHRSQLTHFDSDSSRRKRFRD</sequence>
<proteinExistence type="predicted"/>
<dbReference type="Pfam" id="PF25015">
    <property type="entry name" value="RBD_AKAP-17A"/>
    <property type="match status" value="1"/>
</dbReference>
<evidence type="ECO:0000313" key="2">
    <source>
        <dbReference type="EMBL" id="CAD1837808.1"/>
    </source>
</evidence>
<evidence type="ECO:0008006" key="3">
    <source>
        <dbReference type="Google" id="ProtNLM"/>
    </source>
</evidence>
<feature type="compositionally biased region" description="Low complexity" evidence="1">
    <location>
        <begin position="63"/>
        <end position="73"/>
    </location>
</feature>
<evidence type="ECO:0000256" key="1">
    <source>
        <dbReference type="SAM" id="MobiDB-lite"/>
    </source>
</evidence>
<dbReference type="PANTHER" id="PTHR12484:SF4">
    <property type="entry name" value="A-KINASE ANCHOR PROTEIN 17A"/>
    <property type="match status" value="1"/>
</dbReference>
<dbReference type="InterPro" id="IPR056852">
    <property type="entry name" value="AK17A/B"/>
</dbReference>
<dbReference type="EMBL" id="LR862132">
    <property type="protein sequence ID" value="CAD1837808.1"/>
    <property type="molecule type" value="Genomic_DNA"/>
</dbReference>
<feature type="region of interest" description="Disordered" evidence="1">
    <location>
        <begin position="1"/>
        <end position="73"/>
    </location>
</feature>
<name>A0A6V7Q480_ANACO</name>
<dbReference type="AlphaFoldDB" id="A0A6V7Q480"/>
<gene>
    <name evidence="2" type="ORF">CB5_LOCUS21019</name>
</gene>
<accession>A0A6V7Q480</accession>
<dbReference type="PANTHER" id="PTHR12484">
    <property type="entry name" value="B-LYMPHOCYTE ANTIGEN-RELATED"/>
    <property type="match status" value="1"/>
</dbReference>
<feature type="compositionally biased region" description="Polar residues" evidence="1">
    <location>
        <begin position="1"/>
        <end position="10"/>
    </location>
</feature>
<protein>
    <recommendedName>
        <fullName evidence="3">A-kinase anchor protein 17A</fullName>
    </recommendedName>
</protein>
<organism evidence="2">
    <name type="scientific">Ananas comosus var. bracteatus</name>
    <name type="common">red pineapple</name>
    <dbReference type="NCBI Taxonomy" id="296719"/>
    <lineage>
        <taxon>Eukaryota</taxon>
        <taxon>Viridiplantae</taxon>
        <taxon>Streptophyta</taxon>
        <taxon>Embryophyta</taxon>
        <taxon>Tracheophyta</taxon>
        <taxon>Spermatophyta</taxon>
        <taxon>Magnoliopsida</taxon>
        <taxon>Liliopsida</taxon>
        <taxon>Poales</taxon>
        <taxon>Bromeliaceae</taxon>
        <taxon>Bromelioideae</taxon>
        <taxon>Ananas</taxon>
    </lineage>
</organism>